<dbReference type="EMBL" id="JAWXXX010000002">
    <property type="protein sequence ID" value="MDX5895266.1"/>
    <property type="molecule type" value="Genomic_DNA"/>
</dbReference>
<dbReference type="Gene3D" id="3.50.50.60">
    <property type="entry name" value="FAD/NAD(P)-binding domain"/>
    <property type="match status" value="1"/>
</dbReference>
<dbReference type="KEGG" id="rrd:RradSPS_2948"/>
<dbReference type="Pfam" id="PF01266">
    <property type="entry name" value="DAO"/>
    <property type="match status" value="1"/>
</dbReference>
<evidence type="ECO:0000313" key="4">
    <source>
        <dbReference type="Proteomes" id="UP000025229"/>
    </source>
</evidence>
<reference evidence="3" key="2">
    <citation type="submission" date="2023-11" db="EMBL/GenBank/DDBJ databases">
        <title>MicrobeMod: A computational toolkit for identifying prokaryotic methylation and restriction-modification with nanopore sequencing.</title>
        <authorList>
            <person name="Crits-Christoph A."/>
            <person name="Kang S.C."/>
            <person name="Lee H."/>
            <person name="Ostrov N."/>
        </authorList>
    </citation>
    <scope>NUCLEOTIDE SEQUENCE</scope>
    <source>
        <strain evidence="3">ATCC 51242</strain>
    </source>
</reference>
<dbReference type="InterPro" id="IPR006076">
    <property type="entry name" value="FAD-dep_OxRdtase"/>
</dbReference>
<name>A0A023X7N6_RUBRA</name>
<keyword evidence="4" id="KW-1185">Reference proteome</keyword>
<evidence type="ECO:0000313" key="2">
    <source>
        <dbReference type="EMBL" id="AHY48231.1"/>
    </source>
</evidence>
<dbReference type="eggNOG" id="COG0665">
    <property type="taxonomic scope" value="Bacteria"/>
</dbReference>
<dbReference type="RefSeq" id="WP_051590041.1">
    <property type="nucleotide sequence ID" value="NZ_CP007515.1"/>
</dbReference>
<accession>A0A023X7N6</accession>
<dbReference type="HOGENOM" id="CLU_1947237_0_0_11"/>
<dbReference type="AlphaFoldDB" id="A0A023X7N6"/>
<sequence length="129" mass="13849">MPFHFESGIHVLASQTAFGEITIGDSHEYGITHDPFERESVNRAILDYLGTFASVPRPEISERWHGVYPRLENGSPDLTLDVERGATIVNGLGGAGMTLSFGLADKNLVRDEPRVPAGGARKSSGSPGD</sequence>
<reference evidence="2 4" key="1">
    <citation type="submission" date="2014-03" db="EMBL/GenBank/DDBJ databases">
        <title>Complete genome sequence of the Radio-Resistant Rubrobacter radiotolerans RSPS-4.</title>
        <authorList>
            <person name="Egas C.C."/>
            <person name="Barroso C.C."/>
            <person name="Froufe H.J.C."/>
            <person name="Pacheco J.J."/>
            <person name="Albuquerque L.L."/>
            <person name="da Costa M.M.S."/>
        </authorList>
    </citation>
    <scope>NUCLEOTIDE SEQUENCE [LARGE SCALE GENOMIC DNA]</scope>
    <source>
        <strain evidence="2 4">RSPS-4</strain>
        <plasmid evidence="2 4">1</plasmid>
    </source>
</reference>
<dbReference type="InterPro" id="IPR036188">
    <property type="entry name" value="FAD/NAD-bd_sf"/>
</dbReference>
<dbReference type="Gene3D" id="3.30.9.10">
    <property type="entry name" value="D-Amino Acid Oxidase, subunit A, domain 2"/>
    <property type="match status" value="1"/>
</dbReference>
<dbReference type="Proteomes" id="UP000025229">
    <property type="component" value="Plasmid 1"/>
</dbReference>
<dbReference type="OrthoDB" id="9799943at2"/>
<protein>
    <recommendedName>
        <fullName evidence="1">FAD dependent oxidoreductase domain-containing protein</fullName>
    </recommendedName>
</protein>
<evidence type="ECO:0000259" key="1">
    <source>
        <dbReference type="Pfam" id="PF01266"/>
    </source>
</evidence>
<evidence type="ECO:0000313" key="3">
    <source>
        <dbReference type="EMBL" id="MDX5895266.1"/>
    </source>
</evidence>
<organism evidence="2 4">
    <name type="scientific">Rubrobacter radiotolerans</name>
    <name type="common">Arthrobacter radiotolerans</name>
    <dbReference type="NCBI Taxonomy" id="42256"/>
    <lineage>
        <taxon>Bacteria</taxon>
        <taxon>Bacillati</taxon>
        <taxon>Actinomycetota</taxon>
        <taxon>Rubrobacteria</taxon>
        <taxon>Rubrobacterales</taxon>
        <taxon>Rubrobacteraceae</taxon>
        <taxon>Rubrobacter</taxon>
    </lineage>
</organism>
<geneLocation type="plasmid" evidence="2">
    <name>1</name>
</geneLocation>
<proteinExistence type="predicted"/>
<gene>
    <name evidence="2" type="ORF">RradSPS_2948</name>
    <name evidence="3" type="ORF">SIL72_14655</name>
</gene>
<dbReference type="EMBL" id="CP007515">
    <property type="protein sequence ID" value="AHY48231.1"/>
    <property type="molecule type" value="Genomic_DNA"/>
</dbReference>
<feature type="domain" description="FAD dependent oxidoreductase" evidence="1">
    <location>
        <begin position="8"/>
        <end position="104"/>
    </location>
</feature>
<dbReference type="Proteomes" id="UP001281130">
    <property type="component" value="Unassembled WGS sequence"/>
</dbReference>
<dbReference type="PATRIC" id="fig|42256.3.peg.2998"/>
<keyword evidence="2" id="KW-0614">Plasmid</keyword>